<accession>A0A9P0CIL1</accession>
<evidence type="ECO:0000313" key="2">
    <source>
        <dbReference type="EMBL" id="CAH1102106.1"/>
    </source>
</evidence>
<feature type="region of interest" description="Disordered" evidence="1">
    <location>
        <begin position="30"/>
        <end position="51"/>
    </location>
</feature>
<dbReference type="InterPro" id="IPR010736">
    <property type="entry name" value="SHIPPO-rpt"/>
</dbReference>
<organism evidence="2 3">
    <name type="scientific">Psylliodes chrysocephalus</name>
    <dbReference type="NCBI Taxonomy" id="3402493"/>
    <lineage>
        <taxon>Eukaryota</taxon>
        <taxon>Metazoa</taxon>
        <taxon>Ecdysozoa</taxon>
        <taxon>Arthropoda</taxon>
        <taxon>Hexapoda</taxon>
        <taxon>Insecta</taxon>
        <taxon>Pterygota</taxon>
        <taxon>Neoptera</taxon>
        <taxon>Endopterygota</taxon>
        <taxon>Coleoptera</taxon>
        <taxon>Polyphaga</taxon>
        <taxon>Cucujiformia</taxon>
        <taxon>Chrysomeloidea</taxon>
        <taxon>Chrysomelidae</taxon>
        <taxon>Galerucinae</taxon>
        <taxon>Alticini</taxon>
        <taxon>Psylliodes</taxon>
    </lineage>
</organism>
<sequence length="366" mass="42745">MPTDKSKYRNYAPFGFRDIRETRFGIHPALDQSGSNRTQVTGAGPGHYNPQKPVCKYKNGIDWERKLKVEEFSKWMGWKNLSILESRRFFQSLNGPGTHDINPDLFKQKHCTTFEDIHFTLGKRYSYINPPNTPSPDRYFSDLNKISSIRESVSKVPTFEWDGFVSRFRAGAAKNYWLPSNLYDITKVDGKNTADISKKLVSVRGPYDLFTGKRDDSNLKGFYHPRIFKMPEWFYMPPSMAEMILKSPNHSRSGKFFQDVRFPKKPTVRHMLMDMCLCYRNPNDPGPATYDMNNYKGILPKKPGMYSFDTCKVYARPHMSDKQVLSPGPGRYNIRAAKFMKLKRNSWVFQSSYPRTAYRDFNYRSF</sequence>
<reference evidence="2" key="1">
    <citation type="submission" date="2022-01" db="EMBL/GenBank/DDBJ databases">
        <authorList>
            <person name="King R."/>
        </authorList>
    </citation>
    <scope>NUCLEOTIDE SEQUENCE</scope>
</reference>
<keyword evidence="3" id="KW-1185">Reference proteome</keyword>
<evidence type="ECO:0000313" key="3">
    <source>
        <dbReference type="Proteomes" id="UP001153636"/>
    </source>
</evidence>
<dbReference type="InterPro" id="IPR033557">
    <property type="entry name" value="CIMAP2"/>
</dbReference>
<proteinExistence type="predicted"/>
<dbReference type="PANTHER" id="PTHR34914:SF1">
    <property type="entry name" value="LYMPHOCYTE EXPANSION MOLECULE"/>
    <property type="match status" value="1"/>
</dbReference>
<evidence type="ECO:0000256" key="1">
    <source>
        <dbReference type="SAM" id="MobiDB-lite"/>
    </source>
</evidence>
<dbReference type="PANTHER" id="PTHR34914">
    <property type="entry name" value="LYMPHOCYTE EXPANSION MOLECULE"/>
    <property type="match status" value="1"/>
</dbReference>
<dbReference type="EMBL" id="OV651824">
    <property type="protein sequence ID" value="CAH1102106.1"/>
    <property type="molecule type" value="Genomic_DNA"/>
</dbReference>
<gene>
    <name evidence="2" type="ORF">PSYICH_LOCUS3354</name>
</gene>
<dbReference type="Pfam" id="PF07004">
    <property type="entry name" value="SHIPPO-rpt"/>
    <property type="match status" value="1"/>
</dbReference>
<dbReference type="Proteomes" id="UP001153636">
    <property type="component" value="Chromosome 12"/>
</dbReference>
<dbReference type="OrthoDB" id="6275292at2759"/>
<protein>
    <recommendedName>
        <fullName evidence="4">Lymphocyte expansion molecule-like</fullName>
    </recommendedName>
</protein>
<dbReference type="AlphaFoldDB" id="A0A9P0CIL1"/>
<feature type="compositionally biased region" description="Polar residues" evidence="1">
    <location>
        <begin position="32"/>
        <end position="41"/>
    </location>
</feature>
<name>A0A9P0CIL1_9CUCU</name>
<evidence type="ECO:0008006" key="4">
    <source>
        <dbReference type="Google" id="ProtNLM"/>
    </source>
</evidence>